<dbReference type="EMBL" id="JBJQOH010000007">
    <property type="protein sequence ID" value="KAL3678047.1"/>
    <property type="molecule type" value="Genomic_DNA"/>
</dbReference>
<name>A0ABD3GFS5_9MARC</name>
<evidence type="ECO:0000256" key="2">
    <source>
        <dbReference type="SAM" id="MobiDB-lite"/>
    </source>
</evidence>
<sequence>MKSKLGELRAVLESQATTISSLRTEIARKTDEISFIMDEKVVGEEALQASQLECSELASLITEIDGSMVQLTTALAARTLERDQASEARMSTEQELRKRYSNLLSQLDEARKQVIRLQSELEERRGQREKDRSQVEALTLELQNCTKRMENAEQDVEQLKTLIIQLDITREELVGKLKVTTTKEQQAEKHITAMEAEVRRLRGEVENRTAEVSHTCSLQEVLSRERDHLQSELSDLKGRLALEDANRSRLEELWTSKSEEHRAAAEELAALKCEHQLLKIDAAQMSKDNAVLMEDMRNMTDKVNQFHLALSLREKELEDLCNLYQSVCDENMQLKRAMFEVENQVQQQVFHQQTTEEMRQKAEEQVKLLVDENELLLSDFKSLERQADFMTRSLNQQSGLLNDYENEKKALVSQLTAARVAINDLEAKLSTSIMEMTTLEEKHRKVSELLHNNMQEVERLSATANMEQERVRSLEHLLASIRAEELKLENANKEAVSENSILKERISALQEQVNTLQITRNTQHQDIMRLQMSKNRERTTGDSGLQHPIQHIRTNPWTLHHPNMQ</sequence>
<evidence type="ECO:0000313" key="3">
    <source>
        <dbReference type="EMBL" id="KAL3678047.1"/>
    </source>
</evidence>
<dbReference type="Proteomes" id="UP001633002">
    <property type="component" value="Unassembled WGS sequence"/>
</dbReference>
<feature type="region of interest" description="Disordered" evidence="2">
    <location>
        <begin position="536"/>
        <end position="565"/>
    </location>
</feature>
<gene>
    <name evidence="3" type="ORF">R1sor_021003</name>
</gene>
<comment type="caution">
    <text evidence="3">The sequence shown here is derived from an EMBL/GenBank/DDBJ whole genome shotgun (WGS) entry which is preliminary data.</text>
</comment>
<accession>A0ABD3GFS5</accession>
<protein>
    <submittedName>
        <fullName evidence="3">Uncharacterized protein</fullName>
    </submittedName>
</protein>
<keyword evidence="1" id="KW-0175">Coiled coil</keyword>
<feature type="coiled-coil region" evidence="1">
    <location>
        <begin position="93"/>
        <end position="239"/>
    </location>
</feature>
<evidence type="ECO:0000313" key="4">
    <source>
        <dbReference type="Proteomes" id="UP001633002"/>
    </source>
</evidence>
<evidence type="ECO:0000256" key="1">
    <source>
        <dbReference type="SAM" id="Coils"/>
    </source>
</evidence>
<keyword evidence="4" id="KW-1185">Reference proteome</keyword>
<reference evidence="3 4" key="1">
    <citation type="submission" date="2024-09" db="EMBL/GenBank/DDBJ databases">
        <title>Chromosome-scale assembly of Riccia sorocarpa.</title>
        <authorList>
            <person name="Paukszto L."/>
        </authorList>
    </citation>
    <scope>NUCLEOTIDE SEQUENCE [LARGE SCALE GENOMIC DNA]</scope>
    <source>
        <strain evidence="3">LP-2024</strain>
        <tissue evidence="3">Aerial parts of the thallus</tissue>
    </source>
</reference>
<dbReference type="AlphaFoldDB" id="A0ABD3GFS5"/>
<proteinExistence type="predicted"/>
<feature type="coiled-coil region" evidence="1">
    <location>
        <begin position="352"/>
        <end position="519"/>
    </location>
</feature>
<organism evidence="3 4">
    <name type="scientific">Riccia sorocarpa</name>
    <dbReference type="NCBI Taxonomy" id="122646"/>
    <lineage>
        <taxon>Eukaryota</taxon>
        <taxon>Viridiplantae</taxon>
        <taxon>Streptophyta</taxon>
        <taxon>Embryophyta</taxon>
        <taxon>Marchantiophyta</taxon>
        <taxon>Marchantiopsida</taxon>
        <taxon>Marchantiidae</taxon>
        <taxon>Marchantiales</taxon>
        <taxon>Ricciaceae</taxon>
        <taxon>Riccia</taxon>
    </lineage>
</organism>